<comment type="similarity">
    <text evidence="1">Belongs to the PspA/Vipp/IM30 family.</text>
</comment>
<keyword evidence="2" id="KW-0175">Coiled coil</keyword>
<evidence type="ECO:0000256" key="1">
    <source>
        <dbReference type="ARBA" id="ARBA00043985"/>
    </source>
</evidence>
<evidence type="ECO:0000313" key="4">
    <source>
        <dbReference type="Proteomes" id="UP001055117"/>
    </source>
</evidence>
<comment type="caution">
    <text evidence="3">The sequence shown here is derived from an EMBL/GenBank/DDBJ whole genome shotgun (WGS) entry which is preliminary data.</text>
</comment>
<gene>
    <name evidence="3" type="ORF">AFCDBAGC_2816</name>
</gene>
<evidence type="ECO:0000256" key="2">
    <source>
        <dbReference type="SAM" id="Coils"/>
    </source>
</evidence>
<dbReference type="Proteomes" id="UP001055117">
    <property type="component" value="Unassembled WGS sequence"/>
</dbReference>
<protein>
    <recommendedName>
        <fullName evidence="5">PspA/IM30 family protein</fullName>
    </recommendedName>
</protein>
<sequence length="226" mass="24145">MLKLLNILARGNVARATEDLYDRNALLILDQQIRETRAALERSRRALALAIAGDQAEARRAAEIDARAADLEGRAVAALGAGRDDLASDAAEAIAELEAKRRAIAEARTRFAAEVARIRATVADATRRQAELERGRRVAGATEAVRRLSAQTGRADTATLREAEATLARLRALQAEASDTEAALTELDGADITERLARAGFGPRTHPTGGDVLERLRRKAGLAPAA</sequence>
<evidence type="ECO:0000313" key="3">
    <source>
        <dbReference type="EMBL" id="GJD44947.1"/>
    </source>
</evidence>
<dbReference type="Pfam" id="PF04012">
    <property type="entry name" value="PspA_IM30"/>
    <property type="match status" value="1"/>
</dbReference>
<dbReference type="RefSeq" id="WP_147830764.1">
    <property type="nucleotide sequence ID" value="NZ_BPQG01000044.1"/>
</dbReference>
<feature type="coiled-coil region" evidence="2">
    <location>
        <begin position="160"/>
        <end position="190"/>
    </location>
</feature>
<name>A0ABQ4QJD0_9HYPH</name>
<evidence type="ECO:0008006" key="5">
    <source>
        <dbReference type="Google" id="ProtNLM"/>
    </source>
</evidence>
<feature type="coiled-coil region" evidence="2">
    <location>
        <begin position="83"/>
        <end position="110"/>
    </location>
</feature>
<dbReference type="EMBL" id="BPQG01000044">
    <property type="protein sequence ID" value="GJD44947.1"/>
    <property type="molecule type" value="Genomic_DNA"/>
</dbReference>
<reference evidence="3 4" key="1">
    <citation type="journal article" date="2021" name="Front. Microbiol.">
        <title>Comprehensive Comparative Genomics and Phenotyping of Methylobacterium Species.</title>
        <authorList>
            <person name="Alessa O."/>
            <person name="Ogura Y."/>
            <person name="Fujitani Y."/>
            <person name="Takami H."/>
            <person name="Hayashi T."/>
            <person name="Sahin N."/>
            <person name="Tani A."/>
        </authorList>
    </citation>
    <scope>NUCLEOTIDE SEQUENCE [LARGE SCALE GENOMIC DNA]</scope>
    <source>
        <strain evidence="3 4">DSM 23679</strain>
    </source>
</reference>
<dbReference type="InterPro" id="IPR007157">
    <property type="entry name" value="PspA_VIPP1"/>
</dbReference>
<proteinExistence type="inferred from homology"/>
<organism evidence="3 4">
    <name type="scientific">Methylobacterium cerastii</name>
    <dbReference type="NCBI Taxonomy" id="932741"/>
    <lineage>
        <taxon>Bacteria</taxon>
        <taxon>Pseudomonadati</taxon>
        <taxon>Pseudomonadota</taxon>
        <taxon>Alphaproteobacteria</taxon>
        <taxon>Hyphomicrobiales</taxon>
        <taxon>Methylobacteriaceae</taxon>
        <taxon>Methylobacterium</taxon>
    </lineage>
</organism>
<keyword evidence="4" id="KW-1185">Reference proteome</keyword>
<accession>A0ABQ4QJD0</accession>